<name>A0A3T1DE16_9BACL</name>
<feature type="transmembrane region" description="Helical" evidence="7">
    <location>
        <begin position="156"/>
        <end position="180"/>
    </location>
</feature>
<dbReference type="SUPFAM" id="SSF160964">
    <property type="entry name" value="MalF N-terminal region-like"/>
    <property type="match status" value="1"/>
</dbReference>
<dbReference type="OrthoDB" id="5174895at2"/>
<keyword evidence="5 7" id="KW-1133">Transmembrane helix</keyword>
<accession>A0A3T1DE16</accession>
<dbReference type="InterPro" id="IPR035906">
    <property type="entry name" value="MetI-like_sf"/>
</dbReference>
<evidence type="ECO:0000313" key="9">
    <source>
        <dbReference type="EMBL" id="BBI36347.1"/>
    </source>
</evidence>
<dbReference type="Gene3D" id="1.10.3720.10">
    <property type="entry name" value="MetI-like"/>
    <property type="match status" value="1"/>
</dbReference>
<proteinExistence type="inferred from homology"/>
<dbReference type="SUPFAM" id="SSF161098">
    <property type="entry name" value="MetI-like"/>
    <property type="match status" value="1"/>
</dbReference>
<keyword evidence="3" id="KW-1003">Cell membrane</keyword>
<dbReference type="GO" id="GO:0005886">
    <property type="term" value="C:plasma membrane"/>
    <property type="evidence" value="ECO:0007669"/>
    <property type="project" value="UniProtKB-SubCell"/>
</dbReference>
<evidence type="ECO:0000256" key="5">
    <source>
        <dbReference type="ARBA" id="ARBA00022989"/>
    </source>
</evidence>
<comment type="similarity">
    <text evidence="7">Belongs to the binding-protein-dependent transport system permease family.</text>
</comment>
<keyword evidence="10" id="KW-1185">Reference proteome</keyword>
<dbReference type="GO" id="GO:0055085">
    <property type="term" value="P:transmembrane transport"/>
    <property type="evidence" value="ECO:0007669"/>
    <property type="project" value="InterPro"/>
</dbReference>
<reference evidence="9 10" key="1">
    <citation type="submission" date="2019-01" db="EMBL/GenBank/DDBJ databases">
        <title>Complete genome sequence of Cohnella hallensis HS21 isolated from Korean fir (Abies koreana) rhizospheric soil.</title>
        <authorList>
            <person name="Jiang L."/>
            <person name="Kang S.W."/>
            <person name="Kim S."/>
            <person name="Jung J."/>
            <person name="Kim C.Y."/>
            <person name="Kim D.H."/>
            <person name="Kim S.W."/>
            <person name="Lee J."/>
        </authorList>
    </citation>
    <scope>NUCLEOTIDE SEQUENCE [LARGE SCALE GENOMIC DNA]</scope>
    <source>
        <strain evidence="9 10">HS21</strain>
    </source>
</reference>
<dbReference type="InterPro" id="IPR000515">
    <property type="entry name" value="MetI-like"/>
</dbReference>
<dbReference type="PROSITE" id="PS50928">
    <property type="entry name" value="ABC_TM1"/>
    <property type="match status" value="1"/>
</dbReference>
<evidence type="ECO:0000256" key="2">
    <source>
        <dbReference type="ARBA" id="ARBA00022448"/>
    </source>
</evidence>
<feature type="transmembrane region" description="Helical" evidence="7">
    <location>
        <begin position="7"/>
        <end position="27"/>
    </location>
</feature>
<feature type="transmembrane region" description="Helical" evidence="7">
    <location>
        <begin position="261"/>
        <end position="283"/>
    </location>
</feature>
<dbReference type="EMBL" id="AP019400">
    <property type="protein sequence ID" value="BBI36347.1"/>
    <property type="molecule type" value="Genomic_DNA"/>
</dbReference>
<dbReference type="PANTHER" id="PTHR30193:SF37">
    <property type="entry name" value="INNER MEMBRANE ABC TRANSPORTER PERMEASE PROTEIN YCJO"/>
    <property type="match status" value="1"/>
</dbReference>
<dbReference type="RefSeq" id="WP_130615764.1">
    <property type="nucleotide sequence ID" value="NZ_AP019400.1"/>
</dbReference>
<protein>
    <submittedName>
        <fullName evidence="9">Sugar ABC transporter permease</fullName>
    </submittedName>
</protein>
<feature type="domain" description="ABC transmembrane type-1" evidence="8">
    <location>
        <begin position="68"/>
        <end position="282"/>
    </location>
</feature>
<evidence type="ECO:0000256" key="7">
    <source>
        <dbReference type="RuleBase" id="RU363032"/>
    </source>
</evidence>
<dbReference type="PANTHER" id="PTHR30193">
    <property type="entry name" value="ABC TRANSPORTER PERMEASE PROTEIN"/>
    <property type="match status" value="1"/>
</dbReference>
<dbReference type="KEGG" id="cohn:KCTCHS21_57460"/>
<evidence type="ECO:0000256" key="1">
    <source>
        <dbReference type="ARBA" id="ARBA00004651"/>
    </source>
</evidence>
<feature type="transmembrane region" description="Helical" evidence="7">
    <location>
        <begin position="72"/>
        <end position="93"/>
    </location>
</feature>
<dbReference type="CDD" id="cd06261">
    <property type="entry name" value="TM_PBP2"/>
    <property type="match status" value="1"/>
</dbReference>
<dbReference type="Proteomes" id="UP000289856">
    <property type="component" value="Chromosome"/>
</dbReference>
<organism evidence="9 10">
    <name type="scientific">Cohnella abietis</name>
    <dbReference type="NCBI Taxonomy" id="2507935"/>
    <lineage>
        <taxon>Bacteria</taxon>
        <taxon>Bacillati</taxon>
        <taxon>Bacillota</taxon>
        <taxon>Bacilli</taxon>
        <taxon>Bacillales</taxon>
        <taxon>Paenibacillaceae</taxon>
        <taxon>Cohnella</taxon>
    </lineage>
</organism>
<evidence type="ECO:0000256" key="3">
    <source>
        <dbReference type="ARBA" id="ARBA00022475"/>
    </source>
</evidence>
<evidence type="ECO:0000259" key="8">
    <source>
        <dbReference type="PROSITE" id="PS50928"/>
    </source>
</evidence>
<feature type="transmembrane region" description="Helical" evidence="7">
    <location>
        <begin position="105"/>
        <end position="125"/>
    </location>
</feature>
<evidence type="ECO:0000256" key="6">
    <source>
        <dbReference type="ARBA" id="ARBA00023136"/>
    </source>
</evidence>
<dbReference type="InterPro" id="IPR051393">
    <property type="entry name" value="ABC_transporter_permease"/>
</dbReference>
<comment type="subcellular location">
    <subcellularLocation>
        <location evidence="1 7">Cell membrane</location>
        <topology evidence="1 7">Multi-pass membrane protein</topology>
    </subcellularLocation>
</comment>
<keyword evidence="4 7" id="KW-0812">Transmembrane</keyword>
<evidence type="ECO:0000256" key="4">
    <source>
        <dbReference type="ARBA" id="ARBA00022692"/>
    </source>
</evidence>
<gene>
    <name evidence="9" type="primary">msmF_8</name>
    <name evidence="9" type="ORF">KCTCHS21_57460</name>
</gene>
<evidence type="ECO:0000313" key="10">
    <source>
        <dbReference type="Proteomes" id="UP000289856"/>
    </source>
</evidence>
<sequence length="292" mass="32676">MLKKTGPYLFILPALIVYLLLTIYPSLMTFYYSFTNYDGILPASMTKFVGWSNYKYLFTQDSSMLQAINNNIIWLALQIIVGNGIALLFAILLNSKIRGKRFFRSVFFAPVIISSAAVSFVWGYLLDPQVGDINKILISLGLEQFSHNWLGDPNSALLTIISVDIWKSFGFNMVIFLAALQTIPRDLYEACTVDGANQRQTFTRVTLPMLLPTLGLVTILTTNGTLRTFDMVYILTGGGPGYSTEVIMTRLFAEAFRSNRMGYGSAVSIVLFLILLVIAFIQLKSTEQKEIS</sequence>
<feature type="transmembrane region" description="Helical" evidence="7">
    <location>
        <begin position="201"/>
        <end position="221"/>
    </location>
</feature>
<dbReference type="AlphaFoldDB" id="A0A3T1DE16"/>
<keyword evidence="2 7" id="KW-0813">Transport</keyword>
<keyword evidence="6 7" id="KW-0472">Membrane</keyword>
<dbReference type="Pfam" id="PF00528">
    <property type="entry name" value="BPD_transp_1"/>
    <property type="match status" value="1"/>
</dbReference>